<evidence type="ECO:0000256" key="6">
    <source>
        <dbReference type="ARBA" id="ARBA00047846"/>
    </source>
</evidence>
<organism evidence="8 9">
    <name type="scientific">Gallibacterium salpingitidis</name>
    <dbReference type="NCBI Taxonomy" id="505341"/>
    <lineage>
        <taxon>Bacteria</taxon>
        <taxon>Pseudomonadati</taxon>
        <taxon>Pseudomonadota</taxon>
        <taxon>Gammaproteobacteria</taxon>
        <taxon>Pasteurellales</taxon>
        <taxon>Pasteurellaceae</taxon>
        <taxon>Gallibacterium</taxon>
    </lineage>
</organism>
<dbReference type="PANTHER" id="PTHR12835:SF5">
    <property type="entry name" value="BIOTIN--PROTEIN LIGASE"/>
    <property type="match status" value="1"/>
</dbReference>
<dbReference type="EMBL" id="JTJL01000012">
    <property type="protein sequence ID" value="OBW95421.1"/>
    <property type="molecule type" value="Genomic_DNA"/>
</dbReference>
<dbReference type="GO" id="GO:0005737">
    <property type="term" value="C:cytoplasm"/>
    <property type="evidence" value="ECO:0007669"/>
    <property type="project" value="TreeGrafter"/>
</dbReference>
<evidence type="ECO:0000256" key="1">
    <source>
        <dbReference type="ARBA" id="ARBA00022598"/>
    </source>
</evidence>
<dbReference type="RefSeq" id="WP_066105891.1">
    <property type="nucleotide sequence ID" value="NZ_JTJL01000012.1"/>
</dbReference>
<keyword evidence="3" id="KW-0067">ATP-binding</keyword>
<dbReference type="CDD" id="cd16442">
    <property type="entry name" value="BPL"/>
    <property type="match status" value="1"/>
</dbReference>
<keyword evidence="4" id="KW-0092">Biotin</keyword>
<reference evidence="8 9" key="1">
    <citation type="submission" date="2014-11" db="EMBL/GenBank/DDBJ databases">
        <title>Pan-genome of Gallibacterium spp.</title>
        <authorList>
            <person name="Kudirkiene E."/>
            <person name="Bojesen A.M."/>
        </authorList>
    </citation>
    <scope>NUCLEOTIDE SEQUENCE [LARGE SCALE GENOMIC DNA]</scope>
    <source>
        <strain evidence="8 9">F150</strain>
    </source>
</reference>
<keyword evidence="9" id="KW-1185">Reference proteome</keyword>
<evidence type="ECO:0000259" key="7">
    <source>
        <dbReference type="PROSITE" id="PS51733"/>
    </source>
</evidence>
<keyword evidence="2" id="KW-0547">Nucleotide-binding</keyword>
<dbReference type="InterPro" id="IPR003142">
    <property type="entry name" value="BPL_C"/>
</dbReference>
<dbReference type="InterPro" id="IPR004408">
    <property type="entry name" value="Biotin_CoA_COase_ligase"/>
</dbReference>
<dbReference type="Gene3D" id="3.30.930.10">
    <property type="entry name" value="Bira Bifunctional Protein, Domain 2"/>
    <property type="match status" value="1"/>
</dbReference>
<protein>
    <recommendedName>
        <fullName evidence="5">biotin--[biotin carboxyl-carrier protein] ligase</fullName>
        <ecNumber evidence="5">6.3.4.15</ecNumber>
    </recommendedName>
</protein>
<feature type="domain" description="BPL/LPL catalytic" evidence="7">
    <location>
        <begin position="60"/>
        <end position="245"/>
    </location>
</feature>
<dbReference type="Gene3D" id="2.30.30.100">
    <property type="match status" value="1"/>
</dbReference>
<dbReference type="PATRIC" id="fig|505341.3.peg.681"/>
<dbReference type="Proteomes" id="UP000092649">
    <property type="component" value="Unassembled WGS sequence"/>
</dbReference>
<dbReference type="Pfam" id="PF03099">
    <property type="entry name" value="BPL_LplA_LipB"/>
    <property type="match status" value="1"/>
</dbReference>
<name>A0A1A7P101_9PAST</name>
<evidence type="ECO:0000313" key="9">
    <source>
        <dbReference type="Proteomes" id="UP000092649"/>
    </source>
</evidence>
<evidence type="ECO:0000256" key="5">
    <source>
        <dbReference type="ARBA" id="ARBA00024227"/>
    </source>
</evidence>
<dbReference type="SUPFAM" id="SSF55681">
    <property type="entry name" value="Class II aaRS and biotin synthetases"/>
    <property type="match status" value="1"/>
</dbReference>
<dbReference type="InterPro" id="IPR045864">
    <property type="entry name" value="aa-tRNA-synth_II/BPL/LPL"/>
</dbReference>
<accession>A0A1A7P101</accession>
<dbReference type="NCBIfam" id="NF008847">
    <property type="entry name" value="PRK11886.1-2"/>
    <property type="match status" value="1"/>
</dbReference>
<sequence>MNIALLTLLADAKPHTYSQICQTLALDSATLMTELEQLQQSGIQLIKEEQHCYWLPTAELLDRDFLQQALPHNHLIIKPVIDSTNQYVLDHLRELANNSVCLAEYQTAGRGRRGRKWLSPFAGQVILSFYRTFAKDIPLSGLSLAIGIAVARALTLLNFQQVQLKWPNDIWLAGKKLGGILIEMKQHSDLSHYQVVIGIGLNVALPTEITLDQPIAMLSQQQKIDRNLVIKELILQLNSVLDLFSEQGLTPLLAEWQQYDLFYQQPVKLLLEKQQLSGIEQGITAQGELLLQTEQGEIKAFAIGEISLRGKE</sequence>
<dbReference type="SUPFAM" id="SSF50037">
    <property type="entry name" value="C-terminal domain of transcriptional repressors"/>
    <property type="match status" value="1"/>
</dbReference>
<dbReference type="AlphaFoldDB" id="A0A1A7P101"/>
<comment type="caution">
    <text evidence="8">The sequence shown here is derived from an EMBL/GenBank/DDBJ whole genome shotgun (WGS) entry which is preliminary data.</text>
</comment>
<evidence type="ECO:0000313" key="8">
    <source>
        <dbReference type="EMBL" id="OBW95421.1"/>
    </source>
</evidence>
<gene>
    <name evidence="8" type="ORF">QS62_03365</name>
</gene>
<dbReference type="GO" id="GO:0004077">
    <property type="term" value="F:biotin--[biotin carboxyl-carrier protein] ligase activity"/>
    <property type="evidence" value="ECO:0007669"/>
    <property type="project" value="UniProtKB-EC"/>
</dbReference>
<evidence type="ECO:0000256" key="3">
    <source>
        <dbReference type="ARBA" id="ARBA00022840"/>
    </source>
</evidence>
<dbReference type="NCBIfam" id="TIGR00121">
    <property type="entry name" value="birA_ligase"/>
    <property type="match status" value="1"/>
</dbReference>
<dbReference type="EC" id="6.3.4.15" evidence="5"/>
<comment type="catalytic activity">
    <reaction evidence="6">
        <text>biotin + L-lysyl-[protein] + ATP = N(6)-biotinyl-L-lysyl-[protein] + AMP + diphosphate + H(+)</text>
        <dbReference type="Rhea" id="RHEA:11756"/>
        <dbReference type="Rhea" id="RHEA-COMP:9752"/>
        <dbReference type="Rhea" id="RHEA-COMP:10505"/>
        <dbReference type="ChEBI" id="CHEBI:15378"/>
        <dbReference type="ChEBI" id="CHEBI:29969"/>
        <dbReference type="ChEBI" id="CHEBI:30616"/>
        <dbReference type="ChEBI" id="CHEBI:33019"/>
        <dbReference type="ChEBI" id="CHEBI:57586"/>
        <dbReference type="ChEBI" id="CHEBI:83144"/>
        <dbReference type="ChEBI" id="CHEBI:456215"/>
        <dbReference type="EC" id="6.3.4.15"/>
    </reaction>
</comment>
<dbReference type="Pfam" id="PF02237">
    <property type="entry name" value="BPL_C"/>
    <property type="match status" value="1"/>
</dbReference>
<keyword evidence="1 8" id="KW-0436">Ligase</keyword>
<evidence type="ECO:0000256" key="2">
    <source>
        <dbReference type="ARBA" id="ARBA00022741"/>
    </source>
</evidence>
<dbReference type="InterPro" id="IPR008988">
    <property type="entry name" value="Transcriptional_repressor_C"/>
</dbReference>
<dbReference type="PROSITE" id="PS51733">
    <property type="entry name" value="BPL_LPL_CATALYTIC"/>
    <property type="match status" value="1"/>
</dbReference>
<dbReference type="GO" id="GO:0005524">
    <property type="term" value="F:ATP binding"/>
    <property type="evidence" value="ECO:0007669"/>
    <property type="project" value="UniProtKB-KW"/>
</dbReference>
<evidence type="ECO:0000256" key="4">
    <source>
        <dbReference type="ARBA" id="ARBA00023267"/>
    </source>
</evidence>
<dbReference type="InterPro" id="IPR004143">
    <property type="entry name" value="BPL_LPL_catalytic"/>
</dbReference>
<proteinExistence type="predicted"/>
<dbReference type="OrthoDB" id="9807064at2"/>
<dbReference type="PANTHER" id="PTHR12835">
    <property type="entry name" value="BIOTIN PROTEIN LIGASE"/>
    <property type="match status" value="1"/>
</dbReference>